<protein>
    <submittedName>
        <fullName evidence="5">Bacitracin ABC transporter ATP-binding protein</fullName>
    </submittedName>
</protein>
<evidence type="ECO:0000313" key="5">
    <source>
        <dbReference type="EMBL" id="PGU01614.1"/>
    </source>
</evidence>
<dbReference type="GO" id="GO:0005524">
    <property type="term" value="F:ATP binding"/>
    <property type="evidence" value="ECO:0007669"/>
    <property type="project" value="UniProtKB-KW"/>
</dbReference>
<keyword evidence="3" id="KW-0547">Nucleotide-binding</keyword>
<dbReference type="Pfam" id="PF00005">
    <property type="entry name" value="ABC_tran"/>
    <property type="match status" value="1"/>
</dbReference>
<dbReference type="InterPro" id="IPR003439">
    <property type="entry name" value="ABC_transporter-like_ATP-bd"/>
</dbReference>
<dbReference type="CDD" id="cd03268">
    <property type="entry name" value="ABC_BcrA_bacitracin_resist"/>
    <property type="match status" value="1"/>
</dbReference>
<dbReference type="EMBL" id="NUMG01000014">
    <property type="protein sequence ID" value="PGU01614.1"/>
    <property type="molecule type" value="Genomic_DNA"/>
</dbReference>
<evidence type="ECO:0000256" key="2">
    <source>
        <dbReference type="ARBA" id="ARBA00022448"/>
    </source>
</evidence>
<dbReference type="InterPro" id="IPR017871">
    <property type="entry name" value="ABC_transporter-like_CS"/>
</dbReference>
<evidence type="ECO:0000256" key="3">
    <source>
        <dbReference type="ARBA" id="ARBA00022741"/>
    </source>
</evidence>
<dbReference type="PROSITE" id="PS50893">
    <property type="entry name" value="ABC_TRANSPORTER_2"/>
    <property type="match status" value="1"/>
</dbReference>
<dbReference type="InterPro" id="IPR003593">
    <property type="entry name" value="AAA+_ATPase"/>
</dbReference>
<name>A0A2C1LTN7_BACCE</name>
<dbReference type="GO" id="GO:0016887">
    <property type="term" value="F:ATP hydrolysis activity"/>
    <property type="evidence" value="ECO:0007669"/>
    <property type="project" value="InterPro"/>
</dbReference>
<dbReference type="Proteomes" id="UP000225766">
    <property type="component" value="Unassembled WGS sequence"/>
</dbReference>
<comment type="caution">
    <text evidence="5">The sequence shown here is derived from an EMBL/GenBank/DDBJ whole genome shotgun (WGS) entry which is preliminary data.</text>
</comment>
<evidence type="ECO:0000256" key="4">
    <source>
        <dbReference type="ARBA" id="ARBA00022840"/>
    </source>
</evidence>
<keyword evidence="2" id="KW-0813">Transport</keyword>
<comment type="similarity">
    <text evidence="1">Belongs to the ABC transporter superfamily.</text>
</comment>
<dbReference type="SUPFAM" id="SSF52540">
    <property type="entry name" value="P-loop containing nucleoside triphosphate hydrolases"/>
    <property type="match status" value="1"/>
</dbReference>
<dbReference type="PANTHER" id="PTHR43335:SF8">
    <property type="entry name" value="ABC TRANSPORTER, ATP-BINDING PROTEIN"/>
    <property type="match status" value="1"/>
</dbReference>
<proteinExistence type="inferred from homology"/>
<dbReference type="RefSeq" id="WP_098253257.1">
    <property type="nucleotide sequence ID" value="NZ_NTYD01000033.1"/>
</dbReference>
<evidence type="ECO:0000313" key="6">
    <source>
        <dbReference type="Proteomes" id="UP000225766"/>
    </source>
</evidence>
<accession>A0A2C1LTN7</accession>
<dbReference type="PROSITE" id="PS00211">
    <property type="entry name" value="ABC_TRANSPORTER_1"/>
    <property type="match status" value="1"/>
</dbReference>
<organism evidence="5 6">
    <name type="scientific">Bacillus cereus</name>
    <dbReference type="NCBI Taxonomy" id="1396"/>
    <lineage>
        <taxon>Bacteria</taxon>
        <taxon>Bacillati</taxon>
        <taxon>Bacillota</taxon>
        <taxon>Bacilli</taxon>
        <taxon>Bacillales</taxon>
        <taxon>Bacillaceae</taxon>
        <taxon>Bacillus</taxon>
        <taxon>Bacillus cereus group</taxon>
    </lineage>
</organism>
<dbReference type="Gene3D" id="3.40.50.300">
    <property type="entry name" value="P-loop containing nucleotide triphosphate hydrolases"/>
    <property type="match status" value="1"/>
</dbReference>
<dbReference type="AlphaFoldDB" id="A0A2C1LTN7"/>
<reference evidence="5 6" key="1">
    <citation type="submission" date="2017-09" db="EMBL/GenBank/DDBJ databases">
        <title>Large-scale bioinformatics analysis of Bacillus genomes uncovers conserved roles of natural products in bacterial physiology.</title>
        <authorList>
            <consortium name="Agbiome Team Llc"/>
            <person name="Bleich R.M."/>
            <person name="Grubbs K.J."/>
            <person name="Santa Maria K.C."/>
            <person name="Allen S.E."/>
            <person name="Farag S."/>
            <person name="Shank E.A."/>
            <person name="Bowers A."/>
        </authorList>
    </citation>
    <scope>NUCLEOTIDE SEQUENCE [LARGE SCALE GENOMIC DNA]</scope>
    <source>
        <strain evidence="5 6">AFS040105</strain>
    </source>
</reference>
<dbReference type="PANTHER" id="PTHR43335">
    <property type="entry name" value="ABC TRANSPORTER, ATP-BINDING PROTEIN"/>
    <property type="match status" value="1"/>
</dbReference>
<sequence length="304" mass="34366">MNKYIVNTHNLTKSYGAINSVDQLDMKVAEGSIYGFLGPNGAGKTTTIRMLLGLIKPTNGIINVFNQDLKENRISILKQIGSLVESPSYYSHLTGYENLEIIRRLLNVSKQRIDEVLRIVRLEKHKDKLVKQYSLGMKQRLGIAIALLGNPKLLILDEPTNGLDPAGIHEIRELIKQLPQQYGMTIIISSHLLSEIDHIATQVGIINSGKLIFQDTIEELRSKSNSFIKIKVDDLLRSQKILRQNNIQFSIENKDLVIPKCDNPYISQVNNILVQNNLSVYRIEEQKHSLEDTFLNLTAEGGRL</sequence>
<evidence type="ECO:0000256" key="1">
    <source>
        <dbReference type="ARBA" id="ARBA00005417"/>
    </source>
</evidence>
<dbReference type="SMART" id="SM00382">
    <property type="entry name" value="AAA"/>
    <property type="match status" value="1"/>
</dbReference>
<gene>
    <name evidence="5" type="ORF">COD19_12905</name>
</gene>
<keyword evidence="4 5" id="KW-0067">ATP-binding</keyword>
<dbReference type="InterPro" id="IPR027417">
    <property type="entry name" value="P-loop_NTPase"/>
</dbReference>